<dbReference type="EMBL" id="LWDX02016739">
    <property type="protein sequence ID" value="OEL34016.1"/>
    <property type="molecule type" value="Genomic_DNA"/>
</dbReference>
<evidence type="ECO:0000259" key="2">
    <source>
        <dbReference type="Pfam" id="PF13456"/>
    </source>
</evidence>
<dbReference type="InterPro" id="IPR036291">
    <property type="entry name" value="NAD(P)-bd_dom_sf"/>
</dbReference>
<dbReference type="GO" id="GO:0004523">
    <property type="term" value="F:RNA-DNA hybrid ribonuclease activity"/>
    <property type="evidence" value="ECO:0007669"/>
    <property type="project" value="InterPro"/>
</dbReference>
<comment type="caution">
    <text evidence="3">The sequence shown here is derived from an EMBL/GenBank/DDBJ whole genome shotgun (WGS) entry which is preliminary data.</text>
</comment>
<dbReference type="OrthoDB" id="597234at2759"/>
<dbReference type="CDD" id="cd06222">
    <property type="entry name" value="RNase_H_like"/>
    <property type="match status" value="1"/>
</dbReference>
<dbReference type="Proteomes" id="UP000095767">
    <property type="component" value="Unassembled WGS sequence"/>
</dbReference>
<evidence type="ECO:0000313" key="3">
    <source>
        <dbReference type="EMBL" id="OEL34016.1"/>
    </source>
</evidence>
<feature type="domain" description="Lactate/malate dehydrogenase N-terminal" evidence="1">
    <location>
        <begin position="52"/>
        <end position="124"/>
    </location>
</feature>
<sequence>METSSSLSELGFDADGASSGGFFRPVAADGPCSPPPTHRRRLTKVSVIGAGNHAEAFLPRTRLVSDTDIAVTRGSDLAIVTAGARQIPGEMRLNLLRRNVALFRKIVPALAEHSLDATPLIVSNLDSSSFRFLLAEHLDVNAQDVQVSWPDVFLSLPARLGRGGGAVVTAFPPVVCVRWTPPPPGWYKLNFDGSVCRDESGRASIGGVIRDCTGRLVAAFAERTDHAPIGVVEALALIRGLHLAAEQCCFIYRLLVEGDDLMLVQLLRGESRHTRRRISHDMEGKILELLGRFPGGCVVQHIYREGNQVADTLCREAYLSPGVWINRSILPFHIYEKVEDDRHGVAHARIL</sequence>
<proteinExistence type="predicted"/>
<dbReference type="GO" id="GO:0003676">
    <property type="term" value="F:nucleic acid binding"/>
    <property type="evidence" value="ECO:0007669"/>
    <property type="project" value="InterPro"/>
</dbReference>
<dbReference type="PANTHER" id="PTHR47723">
    <property type="entry name" value="OS05G0353850 PROTEIN"/>
    <property type="match status" value="1"/>
</dbReference>
<dbReference type="InterPro" id="IPR053151">
    <property type="entry name" value="RNase_H-like"/>
</dbReference>
<dbReference type="InterPro" id="IPR036397">
    <property type="entry name" value="RNaseH_sf"/>
</dbReference>
<dbReference type="Pfam" id="PF13456">
    <property type="entry name" value="RVT_3"/>
    <property type="match status" value="1"/>
</dbReference>
<accession>A0A1E5W9B7</accession>
<dbReference type="InterPro" id="IPR044730">
    <property type="entry name" value="RNase_H-like_dom_plant"/>
</dbReference>
<evidence type="ECO:0000313" key="4">
    <source>
        <dbReference type="Proteomes" id="UP000095767"/>
    </source>
</evidence>
<dbReference type="InterPro" id="IPR001236">
    <property type="entry name" value="Lactate/malate_DH_N"/>
</dbReference>
<organism evidence="3 4">
    <name type="scientific">Dichanthelium oligosanthes</name>
    <dbReference type="NCBI Taxonomy" id="888268"/>
    <lineage>
        <taxon>Eukaryota</taxon>
        <taxon>Viridiplantae</taxon>
        <taxon>Streptophyta</taxon>
        <taxon>Embryophyta</taxon>
        <taxon>Tracheophyta</taxon>
        <taxon>Spermatophyta</taxon>
        <taxon>Magnoliopsida</taxon>
        <taxon>Liliopsida</taxon>
        <taxon>Poales</taxon>
        <taxon>Poaceae</taxon>
        <taxon>PACMAD clade</taxon>
        <taxon>Panicoideae</taxon>
        <taxon>Panicodae</taxon>
        <taxon>Paniceae</taxon>
        <taxon>Dichantheliinae</taxon>
        <taxon>Dichanthelium</taxon>
    </lineage>
</organism>
<evidence type="ECO:0000259" key="1">
    <source>
        <dbReference type="Pfam" id="PF00056"/>
    </source>
</evidence>
<dbReference type="Pfam" id="PF00056">
    <property type="entry name" value="Ldh_1_N"/>
    <property type="match status" value="1"/>
</dbReference>
<dbReference type="SUPFAM" id="SSF53098">
    <property type="entry name" value="Ribonuclease H-like"/>
    <property type="match status" value="1"/>
</dbReference>
<dbReference type="InterPro" id="IPR012337">
    <property type="entry name" value="RNaseH-like_sf"/>
</dbReference>
<dbReference type="GO" id="GO:0016491">
    <property type="term" value="F:oxidoreductase activity"/>
    <property type="evidence" value="ECO:0007669"/>
    <property type="project" value="InterPro"/>
</dbReference>
<protein>
    <submittedName>
        <fullName evidence="3">L-lactate dehydrogenase</fullName>
    </submittedName>
</protein>
<dbReference type="STRING" id="888268.A0A1E5W9B7"/>
<dbReference type="Gene3D" id="3.40.50.720">
    <property type="entry name" value="NAD(P)-binding Rossmann-like Domain"/>
    <property type="match status" value="1"/>
</dbReference>
<gene>
    <name evidence="3" type="ORF">BAE44_0004964</name>
</gene>
<dbReference type="PANTHER" id="PTHR47723:SF17">
    <property type="entry name" value="OS05G0353850 PROTEIN"/>
    <property type="match status" value="1"/>
</dbReference>
<dbReference type="AlphaFoldDB" id="A0A1E5W9B7"/>
<name>A0A1E5W9B7_9POAL</name>
<feature type="domain" description="RNase H type-1" evidence="2">
    <location>
        <begin position="190"/>
        <end position="317"/>
    </location>
</feature>
<dbReference type="InterPro" id="IPR002156">
    <property type="entry name" value="RNaseH_domain"/>
</dbReference>
<dbReference type="Gene3D" id="3.30.420.10">
    <property type="entry name" value="Ribonuclease H-like superfamily/Ribonuclease H"/>
    <property type="match status" value="1"/>
</dbReference>
<keyword evidence="4" id="KW-1185">Reference proteome</keyword>
<dbReference type="SUPFAM" id="SSF51735">
    <property type="entry name" value="NAD(P)-binding Rossmann-fold domains"/>
    <property type="match status" value="1"/>
</dbReference>
<reference evidence="3 4" key="1">
    <citation type="submission" date="2016-09" db="EMBL/GenBank/DDBJ databases">
        <title>The draft genome of Dichanthelium oligosanthes: A C3 panicoid grass species.</title>
        <authorList>
            <person name="Studer A.J."/>
            <person name="Schnable J.C."/>
            <person name="Brutnell T.P."/>
        </authorList>
    </citation>
    <scope>NUCLEOTIDE SEQUENCE [LARGE SCALE GENOMIC DNA]</scope>
    <source>
        <strain evidence="4">cv. Kellogg 1175</strain>
        <tissue evidence="3">Leaf</tissue>
    </source>
</reference>